<dbReference type="GO" id="GO:0016301">
    <property type="term" value="F:kinase activity"/>
    <property type="evidence" value="ECO:0007669"/>
    <property type="project" value="UniProtKB-KW"/>
</dbReference>
<feature type="transmembrane region" description="Helical" evidence="8">
    <location>
        <begin position="100"/>
        <end position="118"/>
    </location>
</feature>
<keyword evidence="6 10" id="KW-0418">Kinase</keyword>
<dbReference type="PANTHER" id="PTHR45453">
    <property type="entry name" value="PHOSPHATE REGULON SENSOR PROTEIN PHOR"/>
    <property type="match status" value="1"/>
</dbReference>
<comment type="caution">
    <text evidence="10">The sequence shown here is derived from an EMBL/GenBank/DDBJ whole genome shotgun (WGS) entry which is preliminary data.</text>
</comment>
<evidence type="ECO:0000256" key="4">
    <source>
        <dbReference type="ARBA" id="ARBA00022553"/>
    </source>
</evidence>
<dbReference type="Pfam" id="PF02518">
    <property type="entry name" value="HATPase_c"/>
    <property type="match status" value="1"/>
</dbReference>
<keyword evidence="4" id="KW-0597">Phosphoprotein</keyword>
<dbReference type="CDD" id="cd00075">
    <property type="entry name" value="HATPase"/>
    <property type="match status" value="1"/>
</dbReference>
<protein>
    <recommendedName>
        <fullName evidence="3">histidine kinase</fullName>
        <ecNumber evidence="3">2.7.13.3</ecNumber>
    </recommendedName>
</protein>
<dbReference type="EMBL" id="JAHUZB010000001">
    <property type="protein sequence ID" value="MBV7389496.1"/>
    <property type="molecule type" value="Genomic_DNA"/>
</dbReference>
<evidence type="ECO:0000256" key="2">
    <source>
        <dbReference type="ARBA" id="ARBA00004370"/>
    </source>
</evidence>
<name>A0ABS6T9C4_9ENTE</name>
<accession>A0ABS6T9C4</accession>
<keyword evidence="5" id="KW-0808">Transferase</keyword>
<evidence type="ECO:0000256" key="7">
    <source>
        <dbReference type="ARBA" id="ARBA00023012"/>
    </source>
</evidence>
<sequence>MGKRSSKILIISLLILLFSGGLLFWNYQSFQTGFRENQAYLLGKLIEESSLSEEQVIRIVNQETDEAQIETGQLLSEKYGLLNKETTQQNLIQKYTIKNLLITITTVFLLIVFFIFHLKRLRKEQILVDNQLTEQTEAITLTQLQLQKKSKEDDDIKSSITEIAHQLKTPISSLKLSMEIALSENYSVDERQDFKKQAEIQINKLDLMLDGLVKISQLEADLISLSPQQYSLEKLLEKVVNGLIMSAIEKKIEIEVIQTEAIDIFVDIKWTREALGNILENAIKYSPTDSKIRIRCSSLVNYALIEIIDQGPGIAKEELSLIYQRFYRGQQTVETEIEGSGVGLFLARKIIEEQHGALLVKNQNPQGSNFQITLPLIK</sequence>
<dbReference type="InterPro" id="IPR005467">
    <property type="entry name" value="His_kinase_dom"/>
</dbReference>
<dbReference type="InterPro" id="IPR003594">
    <property type="entry name" value="HATPase_dom"/>
</dbReference>
<evidence type="ECO:0000256" key="1">
    <source>
        <dbReference type="ARBA" id="ARBA00000085"/>
    </source>
</evidence>
<comment type="catalytic activity">
    <reaction evidence="1">
        <text>ATP + protein L-histidine = ADP + protein N-phospho-L-histidine.</text>
        <dbReference type="EC" id="2.7.13.3"/>
    </reaction>
</comment>
<keyword evidence="11" id="KW-1185">Reference proteome</keyword>
<evidence type="ECO:0000256" key="3">
    <source>
        <dbReference type="ARBA" id="ARBA00012438"/>
    </source>
</evidence>
<proteinExistence type="predicted"/>
<feature type="domain" description="Histidine kinase" evidence="9">
    <location>
        <begin position="162"/>
        <end position="378"/>
    </location>
</feature>
<evidence type="ECO:0000256" key="6">
    <source>
        <dbReference type="ARBA" id="ARBA00022777"/>
    </source>
</evidence>
<dbReference type="InterPro" id="IPR003661">
    <property type="entry name" value="HisK_dim/P_dom"/>
</dbReference>
<evidence type="ECO:0000259" key="9">
    <source>
        <dbReference type="PROSITE" id="PS50109"/>
    </source>
</evidence>
<gene>
    <name evidence="10" type="ORF">KUA55_02300</name>
</gene>
<dbReference type="Proteomes" id="UP000774130">
    <property type="component" value="Unassembled WGS sequence"/>
</dbReference>
<keyword evidence="7" id="KW-0902">Two-component regulatory system</keyword>
<dbReference type="SMART" id="SM00387">
    <property type="entry name" value="HATPase_c"/>
    <property type="match status" value="1"/>
</dbReference>
<keyword evidence="8" id="KW-0472">Membrane</keyword>
<keyword evidence="8" id="KW-1133">Transmembrane helix</keyword>
<evidence type="ECO:0000256" key="5">
    <source>
        <dbReference type="ARBA" id="ARBA00022679"/>
    </source>
</evidence>
<dbReference type="RefSeq" id="WP_218324553.1">
    <property type="nucleotide sequence ID" value="NZ_JAHUZB010000001.1"/>
</dbReference>
<evidence type="ECO:0000313" key="11">
    <source>
        <dbReference type="Proteomes" id="UP000774130"/>
    </source>
</evidence>
<reference evidence="10 11" key="1">
    <citation type="submission" date="2021-06" db="EMBL/GenBank/DDBJ databases">
        <title>Enterococcus alishanensis sp. nov., a novel lactic acid bacterium isolated from fresh coffee beans.</title>
        <authorList>
            <person name="Chen Y.-S."/>
        </authorList>
    </citation>
    <scope>NUCLEOTIDE SEQUENCE [LARGE SCALE GENOMIC DNA]</scope>
    <source>
        <strain evidence="10 11">ALS3</strain>
    </source>
</reference>
<dbReference type="EC" id="2.7.13.3" evidence="3"/>
<dbReference type="PANTHER" id="PTHR45453:SF1">
    <property type="entry name" value="PHOSPHATE REGULON SENSOR PROTEIN PHOR"/>
    <property type="match status" value="1"/>
</dbReference>
<keyword evidence="8" id="KW-0812">Transmembrane</keyword>
<feature type="transmembrane region" description="Helical" evidence="8">
    <location>
        <begin position="7"/>
        <end position="27"/>
    </location>
</feature>
<comment type="subcellular location">
    <subcellularLocation>
        <location evidence="2">Membrane</location>
    </subcellularLocation>
</comment>
<organism evidence="10 11">
    <name type="scientific">Enterococcus alishanensis</name>
    <dbReference type="NCBI Taxonomy" id="1303817"/>
    <lineage>
        <taxon>Bacteria</taxon>
        <taxon>Bacillati</taxon>
        <taxon>Bacillota</taxon>
        <taxon>Bacilli</taxon>
        <taxon>Lactobacillales</taxon>
        <taxon>Enterococcaceae</taxon>
        <taxon>Enterococcus</taxon>
    </lineage>
</organism>
<evidence type="ECO:0000313" key="10">
    <source>
        <dbReference type="EMBL" id="MBV7389496.1"/>
    </source>
</evidence>
<dbReference type="InterPro" id="IPR050351">
    <property type="entry name" value="BphY/WalK/GraS-like"/>
</dbReference>
<evidence type="ECO:0000256" key="8">
    <source>
        <dbReference type="SAM" id="Phobius"/>
    </source>
</evidence>
<dbReference type="PROSITE" id="PS50109">
    <property type="entry name" value="HIS_KIN"/>
    <property type="match status" value="1"/>
</dbReference>
<dbReference type="CDD" id="cd00082">
    <property type="entry name" value="HisKA"/>
    <property type="match status" value="1"/>
</dbReference>